<dbReference type="NCBIfam" id="NF011658">
    <property type="entry name" value="PRK15078.1"/>
    <property type="match status" value="1"/>
</dbReference>
<evidence type="ECO:0000256" key="12">
    <source>
        <dbReference type="ARBA" id="ARBA00023139"/>
    </source>
</evidence>
<feature type="domain" description="Outer-membrane lipoprotein Wza C-terminal" evidence="16">
    <location>
        <begin position="354"/>
        <end position="383"/>
    </location>
</feature>
<keyword evidence="14" id="KW-0449">Lipoprotein</keyword>
<dbReference type="Pfam" id="PF02563">
    <property type="entry name" value="Poly_export"/>
    <property type="match status" value="1"/>
</dbReference>
<sequence>MIINKITESRFNKIVMSVSLALIMSGCTLTGSDISTANKNVVKQEDHNFDINKLVDVYPVTPMLIRYLYQSPVVAKNNPTLDNELKKYQYRIGVGDIINVTVWDHPELTIPAGSYRSASEAGNWVHADGTIYYPYVGKLKVEGKTLEEVRNTISSKLATYIESPQVDVNISGFNSQKAYVTGEVVKSGKQPITNIPLTLLDAINNAGGMTEKADWRNAVLTHNGVKQQVSLQSLMQYGDLTQNRMLSGGDILYVPTNDTLKVFVMGEVEKQSTLLMDKSGMTLAEALGNASGINQRTSDTSGVFVIRSTKEGSNAFSDGKIANVYQLNLKDATAMVLATNFQLEPYDVVYVTTAPIEKWNRTIMQILPTIQSANSMTETIKWIRNWPN</sequence>
<dbReference type="InterPro" id="IPR054765">
    <property type="entry name" value="SLBB_dom"/>
</dbReference>
<evidence type="ECO:0000256" key="1">
    <source>
        <dbReference type="ARBA" id="ARBA00004571"/>
    </source>
</evidence>
<dbReference type="InterPro" id="IPR003715">
    <property type="entry name" value="Poly_export_N"/>
</dbReference>
<dbReference type="PANTHER" id="PTHR33619:SF3">
    <property type="entry name" value="POLYSACCHARIDE EXPORT PROTEIN GFCE-RELATED"/>
    <property type="match status" value="1"/>
</dbReference>
<keyword evidence="7" id="KW-0732">Signal</keyword>
<evidence type="ECO:0000256" key="2">
    <source>
        <dbReference type="ARBA" id="ARBA00009450"/>
    </source>
</evidence>
<evidence type="ECO:0000259" key="15">
    <source>
        <dbReference type="Pfam" id="PF02563"/>
    </source>
</evidence>
<protein>
    <submittedName>
        <fullName evidence="18">Polysaccharide export protein</fullName>
    </submittedName>
</protein>
<keyword evidence="19" id="KW-1185">Reference proteome</keyword>
<dbReference type="Pfam" id="PF22461">
    <property type="entry name" value="SLBB_2"/>
    <property type="match status" value="2"/>
</dbReference>
<keyword evidence="10" id="KW-0626">Porin</keyword>
<dbReference type="InterPro" id="IPR049712">
    <property type="entry name" value="Poly_export"/>
</dbReference>
<keyword evidence="11" id="KW-0472">Membrane</keyword>
<evidence type="ECO:0000256" key="14">
    <source>
        <dbReference type="ARBA" id="ARBA00023288"/>
    </source>
</evidence>
<keyword evidence="8" id="KW-0625">Polysaccharide transport</keyword>
<keyword evidence="9" id="KW-0406">Ion transport</keyword>
<evidence type="ECO:0000256" key="6">
    <source>
        <dbReference type="ARBA" id="ARBA00022692"/>
    </source>
</evidence>
<dbReference type="Pfam" id="PF18412">
    <property type="entry name" value="Wza_C"/>
    <property type="match status" value="1"/>
</dbReference>
<keyword evidence="13" id="KW-0998">Cell outer membrane</keyword>
<dbReference type="Gene3D" id="3.30.1950.10">
    <property type="entry name" value="wza like domain"/>
    <property type="match status" value="1"/>
</dbReference>
<evidence type="ECO:0000256" key="9">
    <source>
        <dbReference type="ARBA" id="ARBA00023065"/>
    </source>
</evidence>
<dbReference type="InterPro" id="IPR040716">
    <property type="entry name" value="Wza_C"/>
</dbReference>
<evidence type="ECO:0000256" key="8">
    <source>
        <dbReference type="ARBA" id="ARBA00023047"/>
    </source>
</evidence>
<evidence type="ECO:0000256" key="3">
    <source>
        <dbReference type="ARBA" id="ARBA00022448"/>
    </source>
</evidence>
<proteinExistence type="inferred from homology"/>
<dbReference type="PANTHER" id="PTHR33619">
    <property type="entry name" value="POLYSACCHARIDE EXPORT PROTEIN GFCE-RELATED"/>
    <property type="match status" value="1"/>
</dbReference>
<dbReference type="PROSITE" id="PS51257">
    <property type="entry name" value="PROKAR_LIPOPROTEIN"/>
    <property type="match status" value="1"/>
</dbReference>
<reference evidence="19" key="1">
    <citation type="journal article" date="2019" name="Int. J. Syst. Evol. Microbiol.">
        <title>The Global Catalogue of Microorganisms (GCM) 10K type strain sequencing project: providing services to taxonomists for standard genome sequencing and annotation.</title>
        <authorList>
            <consortium name="The Broad Institute Genomics Platform"/>
            <consortium name="The Broad Institute Genome Sequencing Center for Infectious Disease"/>
            <person name="Wu L."/>
            <person name="Ma J."/>
        </authorList>
    </citation>
    <scope>NUCLEOTIDE SEQUENCE [LARGE SCALE GENOMIC DNA]</scope>
    <source>
        <strain evidence="19">JCM 18050</strain>
    </source>
</reference>
<dbReference type="Gene3D" id="1.20.5.70">
    <property type="match status" value="1"/>
</dbReference>
<comment type="subcellular location">
    <subcellularLocation>
        <location evidence="1">Cell outer membrane</location>
        <topology evidence="1">Multi-pass membrane protein</topology>
    </subcellularLocation>
</comment>
<evidence type="ECO:0000259" key="16">
    <source>
        <dbReference type="Pfam" id="PF18412"/>
    </source>
</evidence>
<feature type="domain" description="SLBB" evidence="17">
    <location>
        <begin position="261"/>
        <end position="351"/>
    </location>
</feature>
<gene>
    <name evidence="18" type="ORF">GCM10023211_16610</name>
</gene>
<evidence type="ECO:0000256" key="13">
    <source>
        <dbReference type="ARBA" id="ARBA00023237"/>
    </source>
</evidence>
<evidence type="ECO:0000256" key="4">
    <source>
        <dbReference type="ARBA" id="ARBA00022452"/>
    </source>
</evidence>
<dbReference type="EMBL" id="BAABHY010000002">
    <property type="protein sequence ID" value="GAA5111308.1"/>
    <property type="molecule type" value="Genomic_DNA"/>
</dbReference>
<evidence type="ECO:0000259" key="17">
    <source>
        <dbReference type="Pfam" id="PF22461"/>
    </source>
</evidence>
<dbReference type="Gene3D" id="3.10.560.10">
    <property type="entry name" value="Outer membrane lipoprotein wza domain like"/>
    <property type="match status" value="2"/>
</dbReference>
<keyword evidence="6" id="KW-0812">Transmembrane</keyword>
<comment type="caution">
    <text evidence="18">The sequence shown here is derived from an EMBL/GenBank/DDBJ whole genome shotgun (WGS) entry which is preliminary data.</text>
</comment>
<organism evidence="18 19">
    <name type="scientific">Orbus sasakiae</name>
    <dbReference type="NCBI Taxonomy" id="1078475"/>
    <lineage>
        <taxon>Bacteria</taxon>
        <taxon>Pseudomonadati</taxon>
        <taxon>Pseudomonadota</taxon>
        <taxon>Gammaproteobacteria</taxon>
        <taxon>Orbales</taxon>
        <taxon>Orbaceae</taxon>
        <taxon>Orbus</taxon>
    </lineage>
</organism>
<feature type="domain" description="Polysaccharide export protein N-terminal" evidence="15">
    <location>
        <begin position="87"/>
        <end position="170"/>
    </location>
</feature>
<evidence type="ECO:0000313" key="18">
    <source>
        <dbReference type="EMBL" id="GAA5111308.1"/>
    </source>
</evidence>
<keyword evidence="4" id="KW-1134">Transmembrane beta strand</keyword>
<dbReference type="RefSeq" id="WP_345490990.1">
    <property type="nucleotide sequence ID" value="NZ_BAABHY010000002.1"/>
</dbReference>
<comment type="similarity">
    <text evidence="2">Belongs to the BexD/CtrA/VexA family.</text>
</comment>
<dbReference type="Proteomes" id="UP001500171">
    <property type="component" value="Unassembled WGS sequence"/>
</dbReference>
<evidence type="ECO:0000256" key="5">
    <source>
        <dbReference type="ARBA" id="ARBA00022597"/>
    </source>
</evidence>
<feature type="domain" description="SLBB" evidence="17">
    <location>
        <begin position="176"/>
        <end position="254"/>
    </location>
</feature>
<keyword evidence="12" id="KW-0564">Palmitate</keyword>
<accession>A0ABP9N9J0</accession>
<keyword evidence="5" id="KW-0762">Sugar transport</keyword>
<evidence type="ECO:0000256" key="11">
    <source>
        <dbReference type="ARBA" id="ARBA00023136"/>
    </source>
</evidence>
<evidence type="ECO:0000256" key="10">
    <source>
        <dbReference type="ARBA" id="ARBA00023114"/>
    </source>
</evidence>
<evidence type="ECO:0000313" key="19">
    <source>
        <dbReference type="Proteomes" id="UP001500171"/>
    </source>
</evidence>
<keyword evidence="3" id="KW-0813">Transport</keyword>
<name>A0ABP9N9J0_9GAMM</name>
<evidence type="ECO:0000256" key="7">
    <source>
        <dbReference type="ARBA" id="ARBA00022729"/>
    </source>
</evidence>